<evidence type="ECO:0000313" key="2">
    <source>
        <dbReference type="EMBL" id="KIC67666.1"/>
    </source>
</evidence>
<dbReference type="Proteomes" id="UP000031196">
    <property type="component" value="Unassembled WGS sequence"/>
</dbReference>
<reference evidence="2 3" key="1">
    <citation type="submission" date="2014-12" db="EMBL/GenBank/DDBJ databases">
        <title>Genome sequencing of Arthrobacter phenanthrenivorans SWC37.</title>
        <authorList>
            <person name="Tan P.W."/>
            <person name="Chan K.-G."/>
        </authorList>
    </citation>
    <scope>NUCLEOTIDE SEQUENCE [LARGE SCALE GENOMIC DNA]</scope>
    <source>
        <strain evidence="2 3">SWC37</strain>
    </source>
</reference>
<protein>
    <recommendedName>
        <fullName evidence="1">YdhG-like domain-containing protein</fullName>
    </recommendedName>
</protein>
<accession>A0A0B4DLV1</accession>
<evidence type="ECO:0000259" key="1">
    <source>
        <dbReference type="Pfam" id="PF08818"/>
    </source>
</evidence>
<dbReference type="AlphaFoldDB" id="A0A0B4DLV1"/>
<evidence type="ECO:0000313" key="3">
    <source>
        <dbReference type="Proteomes" id="UP000031196"/>
    </source>
</evidence>
<proteinExistence type="predicted"/>
<name>A0A0B4DLV1_PSEPS</name>
<dbReference type="Gene3D" id="3.90.1150.200">
    <property type="match status" value="1"/>
</dbReference>
<feature type="domain" description="YdhG-like" evidence="1">
    <location>
        <begin position="16"/>
        <end position="108"/>
    </location>
</feature>
<gene>
    <name evidence="2" type="ORF">RM50_08430</name>
</gene>
<dbReference type="OrthoDB" id="3236524at2"/>
<dbReference type="SUPFAM" id="SSF159888">
    <property type="entry name" value="YdhG-like"/>
    <property type="match status" value="1"/>
</dbReference>
<dbReference type="EMBL" id="JWTB01000014">
    <property type="protein sequence ID" value="KIC67666.1"/>
    <property type="molecule type" value="Genomic_DNA"/>
</dbReference>
<comment type="caution">
    <text evidence="2">The sequence shown here is derived from an EMBL/GenBank/DDBJ whole genome shotgun (WGS) entry which is preliminary data.</text>
</comment>
<organism evidence="2 3">
    <name type="scientific">Pseudarthrobacter phenanthrenivorans</name>
    <name type="common">Arthrobacter phenanthrenivorans</name>
    <dbReference type="NCBI Taxonomy" id="361575"/>
    <lineage>
        <taxon>Bacteria</taxon>
        <taxon>Bacillati</taxon>
        <taxon>Actinomycetota</taxon>
        <taxon>Actinomycetes</taxon>
        <taxon>Micrococcales</taxon>
        <taxon>Micrococcaceae</taxon>
        <taxon>Pseudarthrobacter</taxon>
    </lineage>
</organism>
<dbReference type="InterPro" id="IPR014922">
    <property type="entry name" value="YdhG-like"/>
</dbReference>
<sequence length="114" mass="12206">MGVVDDALAEASDRDRGCLQHVVELARSLAPDATEGMSYGMPALKLDGKPLVAAVSTAKHLSIFPFSSAVVEAVAARLEGYSLSKGTIRFTADHPVPDDVLEDIVRLRMAEIRK</sequence>
<dbReference type="Pfam" id="PF08818">
    <property type="entry name" value="DUF1801"/>
    <property type="match status" value="1"/>
</dbReference>
<dbReference type="RefSeq" id="WP_043451684.1">
    <property type="nucleotide sequence ID" value="NZ_JWTB01000014.1"/>
</dbReference>